<keyword evidence="5 7" id="KW-0472">Membrane</keyword>
<evidence type="ECO:0000256" key="3">
    <source>
        <dbReference type="ARBA" id="ARBA00022692"/>
    </source>
</evidence>
<comment type="subcellular location">
    <subcellularLocation>
        <location evidence="1">Membrane</location>
        <topology evidence="1">Multi-pass membrane protein</topology>
    </subcellularLocation>
</comment>
<dbReference type="InterPro" id="IPR011701">
    <property type="entry name" value="MFS"/>
</dbReference>
<evidence type="ECO:0000256" key="5">
    <source>
        <dbReference type="ARBA" id="ARBA00023136"/>
    </source>
</evidence>
<feature type="region of interest" description="Disordered" evidence="6">
    <location>
        <begin position="513"/>
        <end position="541"/>
    </location>
</feature>
<dbReference type="Proteomes" id="UP000014480">
    <property type="component" value="Unassembled WGS sequence"/>
</dbReference>
<keyword evidence="2" id="KW-0813">Transport</keyword>
<protein>
    <submittedName>
        <fullName evidence="9">Membrane protein</fullName>
    </submittedName>
</protein>
<dbReference type="InterPro" id="IPR001958">
    <property type="entry name" value="Tet-R_TetA/multi-R_MdtG-like"/>
</dbReference>
<dbReference type="SUPFAM" id="SSF103473">
    <property type="entry name" value="MFS general substrate transporter"/>
    <property type="match status" value="1"/>
</dbReference>
<dbReference type="CDD" id="cd17330">
    <property type="entry name" value="MFS_SLC46_TetA_like"/>
    <property type="match status" value="1"/>
</dbReference>
<dbReference type="PROSITE" id="PS50850">
    <property type="entry name" value="MFS"/>
    <property type="match status" value="1"/>
</dbReference>
<name>A0A484FXM8_COLOR</name>
<dbReference type="GO" id="GO:0016020">
    <property type="term" value="C:membrane"/>
    <property type="evidence" value="ECO:0007669"/>
    <property type="project" value="UniProtKB-SubCell"/>
</dbReference>
<keyword evidence="10" id="KW-1185">Reference proteome</keyword>
<feature type="transmembrane region" description="Helical" evidence="7">
    <location>
        <begin position="106"/>
        <end position="129"/>
    </location>
</feature>
<gene>
    <name evidence="9" type="ORF">Cob_v004165</name>
</gene>
<evidence type="ECO:0000256" key="1">
    <source>
        <dbReference type="ARBA" id="ARBA00004141"/>
    </source>
</evidence>
<dbReference type="GO" id="GO:0022857">
    <property type="term" value="F:transmembrane transporter activity"/>
    <property type="evidence" value="ECO:0007669"/>
    <property type="project" value="InterPro"/>
</dbReference>
<keyword evidence="4 7" id="KW-1133">Transmembrane helix</keyword>
<evidence type="ECO:0000313" key="10">
    <source>
        <dbReference type="Proteomes" id="UP000014480"/>
    </source>
</evidence>
<dbReference type="EMBL" id="AMCV02000009">
    <property type="protein sequence ID" value="TDZ22818.1"/>
    <property type="molecule type" value="Genomic_DNA"/>
</dbReference>
<feature type="transmembrane region" description="Helical" evidence="7">
    <location>
        <begin position="415"/>
        <end position="438"/>
    </location>
</feature>
<reference evidence="10" key="1">
    <citation type="journal article" date="2013" name="New Phytol.">
        <title>Comparative genomic and transcriptomic analyses reveal the hemibiotrophic stage shift of Colletotrichum fungi.</title>
        <authorList>
            <person name="Gan P."/>
            <person name="Ikeda K."/>
            <person name="Irieda H."/>
            <person name="Narusaka M."/>
            <person name="O'Connell R.J."/>
            <person name="Narusaka Y."/>
            <person name="Takano Y."/>
            <person name="Kubo Y."/>
            <person name="Shirasu K."/>
        </authorList>
    </citation>
    <scope>NUCLEOTIDE SEQUENCE [LARGE SCALE GENOMIC DNA]</scope>
    <source>
        <strain evidence="10">104-T / ATCC 96160 / CBS 514.97 / LARS 414 / MAFF 240422</strain>
    </source>
</reference>
<dbReference type="InterPro" id="IPR036259">
    <property type="entry name" value="MFS_trans_sf"/>
</dbReference>
<evidence type="ECO:0000259" key="8">
    <source>
        <dbReference type="PROSITE" id="PS50850"/>
    </source>
</evidence>
<dbReference type="AlphaFoldDB" id="A0A484FXM8"/>
<organism evidence="9 10">
    <name type="scientific">Colletotrichum orbiculare (strain 104-T / ATCC 96160 / CBS 514.97 / LARS 414 / MAFF 240422)</name>
    <name type="common">Cucumber anthracnose fungus</name>
    <name type="synonym">Colletotrichum lagenarium</name>
    <dbReference type="NCBI Taxonomy" id="1213857"/>
    <lineage>
        <taxon>Eukaryota</taxon>
        <taxon>Fungi</taxon>
        <taxon>Dikarya</taxon>
        <taxon>Ascomycota</taxon>
        <taxon>Pezizomycotina</taxon>
        <taxon>Sordariomycetes</taxon>
        <taxon>Hypocreomycetidae</taxon>
        <taxon>Glomerellales</taxon>
        <taxon>Glomerellaceae</taxon>
        <taxon>Colletotrichum</taxon>
        <taxon>Colletotrichum orbiculare species complex</taxon>
    </lineage>
</organism>
<reference evidence="10" key="2">
    <citation type="journal article" date="2019" name="Mol. Plant Microbe Interact.">
        <title>Genome sequence resources for four phytopathogenic fungi from the Colletotrichum orbiculare species complex.</title>
        <authorList>
            <person name="Gan P."/>
            <person name="Tsushima A."/>
            <person name="Narusaka M."/>
            <person name="Narusaka Y."/>
            <person name="Takano Y."/>
            <person name="Kubo Y."/>
            <person name="Shirasu K."/>
        </authorList>
    </citation>
    <scope>GENOME REANNOTATION</scope>
    <source>
        <strain evidence="10">104-T / ATCC 96160 / CBS 514.97 / LARS 414 / MAFF 240422</strain>
    </source>
</reference>
<sequence length="541" mass="58864">MSCVTVPKTVSYVPVASVECSVASLRNPDDFPTAQLFLLAIVRLAEPIALTSIFPYAWALVKRFEIGNAEDASFYAGLLISSFSLAEALMGMYWGGLSDRVGRKPVLLLGCIGTMFSMVMVGFASNIWIALIGRAIGGLLNGNIGVIQTMVGELVTKPEHEPRAFSVMPFVWSIGTIIGPFIGGTFADPHEAFPNIFPAGGIFHEYPYLLPNLVCAALLFVSIILGYFLLEETHPDMQPRVFLPDDTYVSEETPLLETSDAMKRPAVDLRDDKYGTVRGRDAQLATKKLDQPCNIYTKRIVSLIAALCIFTYHSMTYDHLLPIFFEDDRVSASPISILTSNTSPFYSPGGLGISLRAVGMIMAVNGVIALFVQAVIFPFAAEKLGVHRLFIIVTVLHPIAYVMVPSLLFVPESMLYAGIYACLAVRNVLSIILYPLLLILIKEATPTPKALGKVNGLAASAAAGFRMIAPPVAGWLYTTGSKIDCTALAWYGSAAFAIIGAIQCFSVQREQKDESDDEEAQPALRKKESRVTITEVFSDDE</sequence>
<keyword evidence="3 7" id="KW-0812">Transmembrane</keyword>
<feature type="transmembrane region" description="Helical" evidence="7">
    <location>
        <begin position="167"/>
        <end position="186"/>
    </location>
</feature>
<evidence type="ECO:0000256" key="4">
    <source>
        <dbReference type="ARBA" id="ARBA00022989"/>
    </source>
</evidence>
<dbReference type="OrthoDB" id="10262656at2759"/>
<feature type="transmembrane region" description="Helical" evidence="7">
    <location>
        <begin position="296"/>
        <end position="315"/>
    </location>
</feature>
<feature type="transmembrane region" description="Helical" evidence="7">
    <location>
        <begin position="353"/>
        <end position="377"/>
    </location>
</feature>
<feature type="transmembrane region" description="Helical" evidence="7">
    <location>
        <begin position="389"/>
        <end position="409"/>
    </location>
</feature>
<evidence type="ECO:0000256" key="7">
    <source>
        <dbReference type="SAM" id="Phobius"/>
    </source>
</evidence>
<evidence type="ECO:0000313" key="9">
    <source>
        <dbReference type="EMBL" id="TDZ22818.1"/>
    </source>
</evidence>
<accession>A0A484FXM8</accession>
<evidence type="ECO:0000256" key="2">
    <source>
        <dbReference type="ARBA" id="ARBA00022448"/>
    </source>
</evidence>
<feature type="transmembrane region" description="Helical" evidence="7">
    <location>
        <begin position="72"/>
        <end position="94"/>
    </location>
</feature>
<comment type="caution">
    <text evidence="9">The sequence shown here is derived from an EMBL/GenBank/DDBJ whole genome shotgun (WGS) entry which is preliminary data.</text>
</comment>
<dbReference type="PANTHER" id="PTHR23504:SF2">
    <property type="entry name" value="TRANSPORTER, PUTATIVE (AFU_ORTHOLOGUE AFUA_8G04150)-RELATED"/>
    <property type="match status" value="1"/>
</dbReference>
<dbReference type="Gene3D" id="1.20.1250.20">
    <property type="entry name" value="MFS general substrate transporter like domains"/>
    <property type="match status" value="1"/>
</dbReference>
<dbReference type="PRINTS" id="PR01035">
    <property type="entry name" value="TCRTETA"/>
</dbReference>
<dbReference type="PANTHER" id="PTHR23504">
    <property type="entry name" value="MAJOR FACILITATOR SUPERFAMILY DOMAIN-CONTAINING PROTEIN 10"/>
    <property type="match status" value="1"/>
</dbReference>
<feature type="transmembrane region" description="Helical" evidence="7">
    <location>
        <begin position="206"/>
        <end position="230"/>
    </location>
</feature>
<feature type="transmembrane region" description="Helical" evidence="7">
    <location>
        <begin position="36"/>
        <end position="60"/>
    </location>
</feature>
<evidence type="ECO:0000256" key="6">
    <source>
        <dbReference type="SAM" id="MobiDB-lite"/>
    </source>
</evidence>
<feature type="transmembrane region" description="Helical" evidence="7">
    <location>
        <begin position="450"/>
        <end position="468"/>
    </location>
</feature>
<proteinExistence type="predicted"/>
<dbReference type="InterPro" id="IPR020846">
    <property type="entry name" value="MFS_dom"/>
</dbReference>
<dbReference type="Pfam" id="PF07690">
    <property type="entry name" value="MFS_1"/>
    <property type="match status" value="2"/>
</dbReference>
<feature type="domain" description="Major facilitator superfamily (MFS) profile" evidence="8">
    <location>
        <begin position="35"/>
        <end position="512"/>
    </location>
</feature>
<feature type="transmembrane region" description="Helical" evidence="7">
    <location>
        <begin position="488"/>
        <end position="507"/>
    </location>
</feature>